<evidence type="ECO:0000313" key="4">
    <source>
        <dbReference type="Proteomes" id="UP000032141"/>
    </source>
</evidence>
<feature type="region of interest" description="Disordered" evidence="1">
    <location>
        <begin position="1"/>
        <end position="26"/>
    </location>
</feature>
<feature type="region of interest" description="Disordered" evidence="1">
    <location>
        <begin position="242"/>
        <end position="262"/>
    </location>
</feature>
<feature type="region of interest" description="Disordered" evidence="1">
    <location>
        <begin position="805"/>
        <end position="847"/>
    </location>
</feature>
<feature type="compositionally biased region" description="Basic and acidic residues" evidence="1">
    <location>
        <begin position="188"/>
        <end position="198"/>
    </location>
</feature>
<feature type="region of interest" description="Disordered" evidence="1">
    <location>
        <begin position="442"/>
        <end position="467"/>
    </location>
</feature>
<evidence type="ECO:0000256" key="2">
    <source>
        <dbReference type="SAM" id="Phobius"/>
    </source>
</evidence>
<keyword evidence="2" id="KW-0472">Membrane</keyword>
<keyword evidence="2" id="KW-1133">Transmembrane helix</keyword>
<feature type="transmembrane region" description="Helical" evidence="2">
    <location>
        <begin position="83"/>
        <end position="101"/>
    </location>
</feature>
<accession>A0A0D3ATG8</accession>
<feature type="compositionally biased region" description="Basic and acidic residues" evidence="1">
    <location>
        <begin position="344"/>
        <end position="353"/>
    </location>
</feature>
<evidence type="ECO:0000256" key="1">
    <source>
        <dbReference type="SAM" id="MobiDB-lite"/>
    </source>
</evidence>
<sequence length="1155" mass="130699">MKRGFLGSSKKEPADSRTIRKSTREESIDTLQTESIDSVNQASNDTIQLVSDNTVHNGLFTLVLFISVLFIAVQFIPVLFIEVLFIEVLFIEVLFIWTLFIPCRLTLFIPRRSTLFIPALFIVACGTVHPDTVHSVSTFLYKFHDDAEATREKEKNDKWDRFLASLDEEYMILIRLLGDIMAKRDEQHGFGKPSKVDDVDTSDPTSASIDSSTSESIDISTSETIDTDFCQRSIPLEIPERSSCPQDIADSTHKSTDVSTCSPSLDVEKGITMEDSFELEEFLELEDGENLEDLDSSREVAMEDFLELEEWLEDMDHNSKKKLDDDQHTSRGDLETSKASIDQHQPDEIDRQPSHIIDQRPSYIIDRQSTDSIDLHPHSIIDLHPPDCIDRHTWLDELPGYMVELEQVEERMYMSKAPHLAIVVPCAVFNVESPIPPDRSMQFTSYNEIPSNDTNKPASIDATASPSIDTRRLSEPNKFDVCGNLRDGDTTTRSDKFGGKKRRNWKKRKRIKDGPQVSLIPHFSDGVRKSRVRNRCFSQPFAKLRALFIAEMINKGEESMRGFHTRMIKLQRLEIETCKRKKIKGRRVDISAAIDTVHPRSIDNVHPPLIDTVHPPSIDTVHLDTVHHGTVHPDRVHPDTVHPVKNNTTCGKTEKIEVLILKLIGDIMAKRDEQHGFGEPSKVEDVDTSYLTSASIDSSTLESIDISTSETIDTDFCHRSIPLKIPERPSYPQDFADSTHKSTDISSCSPSPDVEKGITMEDSLELEEFLELEDGENLEDLDSSREVTMEDFLELEEWLEDMDQNSKKKLDGDQHTSRGDLETSKASIDQHQPDEIDRQPSHIIDQRPPYIIDRQSTDSIDLHPHSIIDLHPPDCIDLLTWLDELPGYIVELEQVEERMYMSKASHLSIVVPCAVFNAESPIPPDRSMQFTSYNEGPVEAASVDTDRIPSVGTDQIPSNNTNKPASIDATASPSIDTGGVSEPSKFDVCGNLRDGDTTTRSDKFGGKKRRNWKKRKRIKDGPQVSLIPHFSDGVRKSRVRNKCFSQPFAKLQALFIVEMINKGEELNQISKVKLNDYNKGLSGRQSTIRCTVASIDTIARKSIDTVANKSIDTVAENREVKGNRFKEEELMYQQRSTTTGHCRSTEHHEYRSIAT</sequence>
<feature type="transmembrane region" description="Helical" evidence="2">
    <location>
        <begin position="58"/>
        <end position="77"/>
    </location>
</feature>
<organism evidence="3 4">
    <name type="scientific">Brassica oleracea var. oleracea</name>
    <dbReference type="NCBI Taxonomy" id="109376"/>
    <lineage>
        <taxon>Eukaryota</taxon>
        <taxon>Viridiplantae</taxon>
        <taxon>Streptophyta</taxon>
        <taxon>Embryophyta</taxon>
        <taxon>Tracheophyta</taxon>
        <taxon>Spermatophyta</taxon>
        <taxon>Magnoliopsida</taxon>
        <taxon>eudicotyledons</taxon>
        <taxon>Gunneridae</taxon>
        <taxon>Pentapetalae</taxon>
        <taxon>rosids</taxon>
        <taxon>malvids</taxon>
        <taxon>Brassicales</taxon>
        <taxon>Brassicaceae</taxon>
        <taxon>Brassiceae</taxon>
        <taxon>Brassica</taxon>
    </lineage>
</organism>
<evidence type="ECO:0000313" key="3">
    <source>
        <dbReference type="EnsemblPlants" id="Bo2g116300.1"/>
    </source>
</evidence>
<reference evidence="3 4" key="1">
    <citation type="journal article" date="2014" name="Genome Biol.">
        <title>Transcriptome and methylome profiling reveals relics of genome dominance in the mesopolyploid Brassica oleracea.</title>
        <authorList>
            <person name="Parkin I.A."/>
            <person name="Koh C."/>
            <person name="Tang H."/>
            <person name="Robinson S.J."/>
            <person name="Kagale S."/>
            <person name="Clarke W.E."/>
            <person name="Town C.D."/>
            <person name="Nixon J."/>
            <person name="Krishnakumar V."/>
            <person name="Bidwell S.L."/>
            <person name="Denoeud F."/>
            <person name="Belcram H."/>
            <person name="Links M.G."/>
            <person name="Just J."/>
            <person name="Clarke C."/>
            <person name="Bender T."/>
            <person name="Huebert T."/>
            <person name="Mason A.S."/>
            <person name="Pires J.C."/>
            <person name="Barker G."/>
            <person name="Moore J."/>
            <person name="Walley P.G."/>
            <person name="Manoli S."/>
            <person name="Batley J."/>
            <person name="Edwards D."/>
            <person name="Nelson M.N."/>
            <person name="Wang X."/>
            <person name="Paterson A.H."/>
            <person name="King G."/>
            <person name="Bancroft I."/>
            <person name="Chalhoub B."/>
            <person name="Sharpe A.G."/>
        </authorList>
    </citation>
    <scope>NUCLEOTIDE SEQUENCE</scope>
    <source>
        <strain evidence="3 4">cv. TO1000</strain>
    </source>
</reference>
<protein>
    <submittedName>
        <fullName evidence="3">Uncharacterized protein</fullName>
    </submittedName>
</protein>
<dbReference type="Gramene" id="Bo2g116300.1">
    <property type="protein sequence ID" value="Bo2g116300.1"/>
    <property type="gene ID" value="Bo2g116300"/>
</dbReference>
<dbReference type="Proteomes" id="UP000032141">
    <property type="component" value="Chromosome C2"/>
</dbReference>
<feature type="compositionally biased region" description="Polar residues" evidence="1">
    <location>
        <begin position="952"/>
        <end position="975"/>
    </location>
</feature>
<feature type="compositionally biased region" description="Basic and acidic residues" evidence="1">
    <location>
        <begin position="993"/>
        <end position="1005"/>
    </location>
</feature>
<keyword evidence="2" id="KW-0812">Transmembrane</keyword>
<dbReference type="EnsemblPlants" id="Bo2g116300.1">
    <property type="protein sequence ID" value="Bo2g116300.1"/>
    <property type="gene ID" value="Bo2g116300"/>
</dbReference>
<dbReference type="AlphaFoldDB" id="A0A0D3ATG8"/>
<dbReference type="HOGENOM" id="CLU_275997_0_0_1"/>
<feature type="compositionally biased region" description="Basic and acidic residues" evidence="1">
    <location>
        <begin position="831"/>
        <end position="840"/>
    </location>
</feature>
<feature type="region of interest" description="Disordered" evidence="1">
    <location>
        <begin position="1134"/>
        <end position="1155"/>
    </location>
</feature>
<feature type="compositionally biased region" description="Low complexity" evidence="1">
    <location>
        <begin position="202"/>
        <end position="221"/>
    </location>
</feature>
<feature type="compositionally biased region" description="Basic and acidic residues" evidence="1">
    <location>
        <begin position="9"/>
        <end position="26"/>
    </location>
</feature>
<feature type="compositionally biased region" description="Basic and acidic residues" evidence="1">
    <location>
        <begin position="1143"/>
        <end position="1155"/>
    </location>
</feature>
<feature type="region of interest" description="Disordered" evidence="1">
    <location>
        <begin position="938"/>
        <end position="1011"/>
    </location>
</feature>
<name>A0A0D3ATG8_BRAOL</name>
<proteinExistence type="predicted"/>
<reference evidence="3" key="2">
    <citation type="submission" date="2015-03" db="UniProtKB">
        <authorList>
            <consortium name="EnsemblPlants"/>
        </authorList>
    </citation>
    <scope>IDENTIFICATION</scope>
</reference>
<keyword evidence="4" id="KW-1185">Reference proteome</keyword>
<feature type="compositionally biased region" description="Basic and acidic residues" evidence="1">
    <location>
        <begin position="318"/>
        <end position="336"/>
    </location>
</feature>
<feature type="region of interest" description="Disordered" evidence="1">
    <location>
        <begin position="188"/>
        <end position="221"/>
    </location>
</feature>
<feature type="region of interest" description="Disordered" evidence="1">
    <location>
        <begin position="318"/>
        <end position="358"/>
    </location>
</feature>
<feature type="compositionally biased region" description="Basic and acidic residues" evidence="1">
    <location>
        <begin position="805"/>
        <end position="823"/>
    </location>
</feature>